<accession>A0A1H4FY65</accession>
<dbReference type="OrthoDB" id="9798200at2"/>
<dbReference type="Pfam" id="PF19570">
    <property type="entry name" value="DUF6088"/>
    <property type="match status" value="1"/>
</dbReference>
<name>A0A1H4FY65_9BACT</name>
<dbReference type="STRING" id="408074.SAMN05660909_04770"/>
<dbReference type="Proteomes" id="UP000199656">
    <property type="component" value="Unassembled WGS sequence"/>
</dbReference>
<evidence type="ECO:0000313" key="1">
    <source>
        <dbReference type="EMBL" id="SEB02296.1"/>
    </source>
</evidence>
<organism evidence="1 2">
    <name type="scientific">Chitinophaga terrae</name>
    <name type="common">ex Kim and Jung 2007</name>
    <dbReference type="NCBI Taxonomy" id="408074"/>
    <lineage>
        <taxon>Bacteria</taxon>
        <taxon>Pseudomonadati</taxon>
        <taxon>Bacteroidota</taxon>
        <taxon>Chitinophagia</taxon>
        <taxon>Chitinophagales</taxon>
        <taxon>Chitinophagaceae</taxon>
        <taxon>Chitinophaga</taxon>
    </lineage>
</organism>
<reference evidence="2" key="1">
    <citation type="submission" date="2016-10" db="EMBL/GenBank/DDBJ databases">
        <authorList>
            <person name="Varghese N."/>
            <person name="Submissions S."/>
        </authorList>
    </citation>
    <scope>NUCLEOTIDE SEQUENCE [LARGE SCALE GENOMIC DNA]</scope>
    <source>
        <strain evidence="2">DSM 23920</strain>
    </source>
</reference>
<dbReference type="RefSeq" id="WP_089764875.1">
    <property type="nucleotide sequence ID" value="NZ_BKAT01000051.1"/>
</dbReference>
<dbReference type="EMBL" id="FNRL01000030">
    <property type="protein sequence ID" value="SEB02296.1"/>
    <property type="molecule type" value="Genomic_DNA"/>
</dbReference>
<keyword evidence="2" id="KW-1185">Reference proteome</keyword>
<sequence>MKKKKTLESRMYERIRRTKSTVLLRQDFADLGDYDQVGRGLKSLTEKQKLIKISQGVYVKTRKSAATGKVIPAEPLPDLAKKALERLGVKTTLTRAEVAYRQGRSTQVPTGRQIAVNRRITRRIGFNEAYINFEYAR</sequence>
<proteinExistence type="predicted"/>
<evidence type="ECO:0000313" key="2">
    <source>
        <dbReference type="Proteomes" id="UP000199656"/>
    </source>
</evidence>
<dbReference type="AlphaFoldDB" id="A0A1H4FY65"/>
<dbReference type="InterPro" id="IPR045738">
    <property type="entry name" value="DUF6088"/>
</dbReference>
<protein>
    <recommendedName>
        <fullName evidence="3">S-adenosylhomocysteine hydrolase</fullName>
    </recommendedName>
</protein>
<evidence type="ECO:0008006" key="3">
    <source>
        <dbReference type="Google" id="ProtNLM"/>
    </source>
</evidence>
<gene>
    <name evidence="1" type="ORF">SAMN05660909_04770</name>
</gene>